<keyword evidence="1 3" id="KW-0489">Methyltransferase</keyword>
<dbReference type="EMBL" id="JAULBC010000001">
    <property type="protein sequence ID" value="MEX6686424.1"/>
    <property type="molecule type" value="Genomic_DNA"/>
</dbReference>
<proteinExistence type="predicted"/>
<dbReference type="InterPro" id="IPR007213">
    <property type="entry name" value="Ppm1/Ppm2/Tcmp"/>
</dbReference>
<organism evidence="3 4">
    <name type="scientific">Danxiaibacter flavus</name>
    <dbReference type="NCBI Taxonomy" id="3049108"/>
    <lineage>
        <taxon>Bacteria</taxon>
        <taxon>Pseudomonadati</taxon>
        <taxon>Bacteroidota</taxon>
        <taxon>Chitinophagia</taxon>
        <taxon>Chitinophagales</taxon>
        <taxon>Chitinophagaceae</taxon>
        <taxon>Danxiaibacter</taxon>
    </lineage>
</organism>
<evidence type="ECO:0000313" key="4">
    <source>
        <dbReference type="Proteomes" id="UP001560573"/>
    </source>
</evidence>
<dbReference type="PANTHER" id="PTHR43619">
    <property type="entry name" value="S-ADENOSYL-L-METHIONINE-DEPENDENT METHYLTRANSFERASE YKTD-RELATED"/>
    <property type="match status" value="1"/>
</dbReference>
<evidence type="ECO:0000256" key="1">
    <source>
        <dbReference type="ARBA" id="ARBA00022603"/>
    </source>
</evidence>
<dbReference type="SUPFAM" id="SSF53335">
    <property type="entry name" value="S-adenosyl-L-methionine-dependent methyltransferases"/>
    <property type="match status" value="1"/>
</dbReference>
<dbReference type="GO" id="GO:0032259">
    <property type="term" value="P:methylation"/>
    <property type="evidence" value="ECO:0007669"/>
    <property type="project" value="UniProtKB-KW"/>
</dbReference>
<dbReference type="RefSeq" id="WP_369327819.1">
    <property type="nucleotide sequence ID" value="NZ_JAULBC010000001.1"/>
</dbReference>
<gene>
    <name evidence="3" type="ORF">QTN47_02910</name>
</gene>
<dbReference type="PIRSF" id="PIRSF028177">
    <property type="entry name" value="Polyketide_synth_Omtfrase_TcmP"/>
    <property type="match status" value="1"/>
</dbReference>
<dbReference type="InterPro" id="IPR016874">
    <property type="entry name" value="TcmP-like"/>
</dbReference>
<sequence length="270" mass="31098">MPKTSQILLTEEKETLLITLYAKALDSRSSRSILCDKTAEAIAQQINYDFNKLTSLANNNIIVVRARQYDEWLKEYLANNPNAVVLNLGCGLDSRIARINPPMNIRWFDLDYPEVIQLRQNFFEDRNGYTMIASPVTALSWMKQLPTDRPAIIIAEGLLEYLTEEEVRILLNRLITFFPHGQLIFDVMSSFAIRSGQKKLKATTGAIHKWAVNDLTDLDQLDLRLTRISGLSVFQSPYIKELPLGYRLLYGLMTTMPPFNNMLRLLRYEF</sequence>
<reference evidence="3 4" key="1">
    <citation type="submission" date="2023-07" db="EMBL/GenBank/DDBJ databases">
        <authorList>
            <person name="Lian W.-H."/>
        </authorList>
    </citation>
    <scope>NUCLEOTIDE SEQUENCE [LARGE SCALE GENOMIC DNA]</scope>
    <source>
        <strain evidence="3 4">SYSU DXS3180</strain>
    </source>
</reference>
<dbReference type="Pfam" id="PF04072">
    <property type="entry name" value="LCM"/>
    <property type="match status" value="1"/>
</dbReference>
<dbReference type="GO" id="GO:0008168">
    <property type="term" value="F:methyltransferase activity"/>
    <property type="evidence" value="ECO:0007669"/>
    <property type="project" value="UniProtKB-KW"/>
</dbReference>
<dbReference type="PANTHER" id="PTHR43619:SF2">
    <property type="entry name" value="S-ADENOSYL-L-METHIONINE-DEPENDENT METHYLTRANSFERASES SUPERFAMILY PROTEIN"/>
    <property type="match status" value="1"/>
</dbReference>
<evidence type="ECO:0000313" key="3">
    <source>
        <dbReference type="EMBL" id="MEX6686424.1"/>
    </source>
</evidence>
<evidence type="ECO:0000256" key="2">
    <source>
        <dbReference type="ARBA" id="ARBA00022679"/>
    </source>
</evidence>
<accession>A0ABV3Z981</accession>
<dbReference type="InterPro" id="IPR029063">
    <property type="entry name" value="SAM-dependent_MTases_sf"/>
</dbReference>
<name>A0ABV3Z981_9BACT</name>
<protein>
    <submittedName>
        <fullName evidence="3">Class I SAM-dependent methyltransferase</fullName>
        <ecNumber evidence="3">2.1.1.-</ecNumber>
    </submittedName>
</protein>
<comment type="caution">
    <text evidence="3">The sequence shown here is derived from an EMBL/GenBank/DDBJ whole genome shotgun (WGS) entry which is preliminary data.</text>
</comment>
<dbReference type="Gene3D" id="3.40.50.150">
    <property type="entry name" value="Vaccinia Virus protein VP39"/>
    <property type="match status" value="1"/>
</dbReference>
<dbReference type="EC" id="2.1.1.-" evidence="3"/>
<keyword evidence="2 3" id="KW-0808">Transferase</keyword>
<dbReference type="Proteomes" id="UP001560573">
    <property type="component" value="Unassembled WGS sequence"/>
</dbReference>
<keyword evidence="4" id="KW-1185">Reference proteome</keyword>